<feature type="region of interest" description="Disordered" evidence="1">
    <location>
        <begin position="767"/>
        <end position="830"/>
    </location>
</feature>
<evidence type="ECO:0000313" key="2">
    <source>
        <dbReference type="EMBL" id="KAJ2779264.1"/>
    </source>
</evidence>
<feature type="compositionally biased region" description="Low complexity" evidence="1">
    <location>
        <begin position="433"/>
        <end position="453"/>
    </location>
</feature>
<feature type="region of interest" description="Disordered" evidence="1">
    <location>
        <begin position="200"/>
        <end position="297"/>
    </location>
</feature>
<dbReference type="OrthoDB" id="5597868at2759"/>
<feature type="compositionally biased region" description="Low complexity" evidence="1">
    <location>
        <begin position="1813"/>
        <end position="1823"/>
    </location>
</feature>
<name>A0A9W8HD94_9FUNG</name>
<feature type="compositionally biased region" description="Polar residues" evidence="1">
    <location>
        <begin position="1150"/>
        <end position="1163"/>
    </location>
</feature>
<feature type="compositionally biased region" description="Polar residues" evidence="1">
    <location>
        <begin position="320"/>
        <end position="333"/>
    </location>
</feature>
<feature type="region of interest" description="Disordered" evidence="1">
    <location>
        <begin position="103"/>
        <end position="141"/>
    </location>
</feature>
<feature type="region of interest" description="Disordered" evidence="1">
    <location>
        <begin position="1914"/>
        <end position="1980"/>
    </location>
</feature>
<feature type="compositionally biased region" description="Polar residues" evidence="1">
    <location>
        <begin position="547"/>
        <end position="556"/>
    </location>
</feature>
<feature type="compositionally biased region" description="Low complexity" evidence="1">
    <location>
        <begin position="632"/>
        <end position="656"/>
    </location>
</feature>
<feature type="compositionally biased region" description="Low complexity" evidence="1">
    <location>
        <begin position="276"/>
        <end position="290"/>
    </location>
</feature>
<comment type="caution">
    <text evidence="2">The sequence shown here is derived from an EMBL/GenBank/DDBJ whole genome shotgun (WGS) entry which is preliminary data.</text>
</comment>
<dbReference type="EMBL" id="JANBUL010000185">
    <property type="protein sequence ID" value="KAJ2779264.1"/>
    <property type="molecule type" value="Genomic_DNA"/>
</dbReference>
<feature type="region of interest" description="Disordered" evidence="1">
    <location>
        <begin position="574"/>
        <end position="594"/>
    </location>
</feature>
<feature type="compositionally biased region" description="Pro residues" evidence="1">
    <location>
        <begin position="1640"/>
        <end position="1653"/>
    </location>
</feature>
<feature type="compositionally biased region" description="Basic and acidic residues" evidence="1">
    <location>
        <begin position="711"/>
        <end position="744"/>
    </location>
</feature>
<feature type="compositionally biased region" description="Gly residues" evidence="1">
    <location>
        <begin position="1222"/>
        <end position="1231"/>
    </location>
</feature>
<feature type="region of interest" description="Disordered" evidence="1">
    <location>
        <begin position="363"/>
        <end position="562"/>
    </location>
</feature>
<feature type="compositionally biased region" description="Basic residues" evidence="1">
    <location>
        <begin position="383"/>
        <end position="392"/>
    </location>
</feature>
<feature type="region of interest" description="Disordered" evidence="1">
    <location>
        <begin position="2135"/>
        <end position="2155"/>
    </location>
</feature>
<feature type="region of interest" description="Disordered" evidence="1">
    <location>
        <begin position="614"/>
        <end position="663"/>
    </location>
</feature>
<keyword evidence="3" id="KW-1185">Reference proteome</keyword>
<feature type="compositionally biased region" description="Polar residues" evidence="1">
    <location>
        <begin position="210"/>
        <end position="223"/>
    </location>
</feature>
<feature type="compositionally biased region" description="Gly residues" evidence="1">
    <location>
        <begin position="57"/>
        <end position="77"/>
    </location>
</feature>
<feature type="compositionally biased region" description="Basic residues" evidence="1">
    <location>
        <begin position="1937"/>
        <end position="1953"/>
    </location>
</feature>
<feature type="compositionally biased region" description="Acidic residues" evidence="1">
    <location>
        <begin position="1357"/>
        <end position="1370"/>
    </location>
</feature>
<feature type="region of interest" description="Disordered" evidence="1">
    <location>
        <begin position="1623"/>
        <end position="1661"/>
    </location>
</feature>
<feature type="compositionally biased region" description="Low complexity" evidence="1">
    <location>
        <begin position="405"/>
        <end position="423"/>
    </location>
</feature>
<feature type="compositionally biased region" description="Polar residues" evidence="1">
    <location>
        <begin position="892"/>
        <end position="909"/>
    </location>
</feature>
<feature type="region of interest" description="Disordered" evidence="1">
    <location>
        <begin position="1730"/>
        <end position="1886"/>
    </location>
</feature>
<feature type="compositionally biased region" description="Low complexity" evidence="1">
    <location>
        <begin position="1730"/>
        <end position="1744"/>
    </location>
</feature>
<feature type="compositionally biased region" description="Polar residues" evidence="1">
    <location>
        <begin position="788"/>
        <end position="807"/>
    </location>
</feature>
<dbReference type="Proteomes" id="UP001140217">
    <property type="component" value="Unassembled WGS sequence"/>
</dbReference>
<feature type="region of interest" description="Disordered" evidence="1">
    <location>
        <begin position="692"/>
        <end position="750"/>
    </location>
</feature>
<feature type="compositionally biased region" description="Low complexity" evidence="1">
    <location>
        <begin position="1459"/>
        <end position="1471"/>
    </location>
</feature>
<feature type="region of interest" description="Disordered" evidence="1">
    <location>
        <begin position="1333"/>
        <end position="1386"/>
    </location>
</feature>
<feature type="compositionally biased region" description="Low complexity" evidence="1">
    <location>
        <begin position="1859"/>
        <end position="1873"/>
    </location>
</feature>
<feature type="region of interest" description="Disordered" evidence="1">
    <location>
        <begin position="1459"/>
        <end position="1485"/>
    </location>
</feature>
<feature type="compositionally biased region" description="Polar residues" evidence="1">
    <location>
        <begin position="1175"/>
        <end position="1184"/>
    </location>
</feature>
<feature type="compositionally biased region" description="Basic and acidic residues" evidence="1">
    <location>
        <begin position="964"/>
        <end position="1017"/>
    </location>
</feature>
<proteinExistence type="predicted"/>
<evidence type="ECO:0000313" key="3">
    <source>
        <dbReference type="Proteomes" id="UP001140217"/>
    </source>
</evidence>
<feature type="region of interest" description="Disordered" evidence="1">
    <location>
        <begin position="160"/>
        <end position="181"/>
    </location>
</feature>
<feature type="region of interest" description="Disordered" evidence="1">
    <location>
        <begin position="1141"/>
        <end position="1254"/>
    </location>
</feature>
<feature type="region of interest" description="Disordered" evidence="1">
    <location>
        <begin position="1071"/>
        <end position="1097"/>
    </location>
</feature>
<feature type="region of interest" description="Disordered" evidence="1">
    <location>
        <begin position="315"/>
        <end position="340"/>
    </location>
</feature>
<reference evidence="2" key="1">
    <citation type="submission" date="2022-07" db="EMBL/GenBank/DDBJ databases">
        <title>Phylogenomic reconstructions and comparative analyses of Kickxellomycotina fungi.</title>
        <authorList>
            <person name="Reynolds N.K."/>
            <person name="Stajich J.E."/>
            <person name="Barry K."/>
            <person name="Grigoriev I.V."/>
            <person name="Crous P."/>
            <person name="Smith M.E."/>
        </authorList>
    </citation>
    <scope>NUCLEOTIDE SEQUENCE</scope>
    <source>
        <strain evidence="2">NBRC 105414</strain>
    </source>
</reference>
<feature type="compositionally biased region" description="Low complexity" evidence="1">
    <location>
        <begin position="2142"/>
        <end position="2155"/>
    </location>
</feature>
<gene>
    <name evidence="2" type="ORF">H4R18_004105</name>
</gene>
<feature type="compositionally biased region" description="Polar residues" evidence="1">
    <location>
        <begin position="1038"/>
        <end position="1047"/>
    </location>
</feature>
<sequence>MRELGSAASGEWDADSELRQFSPGRYAMRQLGRSMSRNTRRLLAGRDTQPAAAGGSHEAGGGSHGAGGGSHEAGGGSHKAPVPSGVHRRSVSFGNLVVLPDMTSPSLALPRSPAGGARLSESTWDSAGSAPPPPPAARASSMRRRWLSGLAHHPLSTAIDAEAAPPPGATAAGGGSEADGPAEAQIRFADGGLRAQAQRESFSGPAQLDASANATESQTTGDPFQSRCGWQPPAAATPASALRPRRSSQWSRADVVPSAPLASGLVPRPSVRRGDSGSSSNNNNNSPGSGEAPAQPQLRLRGIARVIGNISRRLTRIRSNRSASQPATPSEVRQSMRDSAERRMLNLPSGAAHELYRFLVNPEDPVSDHEDPRPDSPVVRTMSTRRARHRRSPTFPSQSFAQLRGAATATAGEAEAQPQVHVEVVVEREARRQQAGHAEAGVETGAAGAAGPEPRLGSAPTPSRDTLDGVVQSAEYVTAEENNTSGSPAHDEYATPDEGPPRALRRSWSDIAGHGESAPALLGLQVPGLQAPDPDPDPDPGHGASASAPQMTNQGHDGSVSALVLEKLASNFSSQVRVSTRLATAPSDARSESSYGTFIRFHNSGELNGIFAGGRRQSRAEATQGQPRPVPTAAVAAAAASSSRSSTSSTSSSSSSGGHGEDQASALRLAPMTHSRGDDYTPLFVPAASTVATDLESTESRRQAEAAQPRHVRDRESIRRFIEQARAGRDDGARRRNEAEDRQRRQSNAQAGLDAALYIYGLQRRQSAAQQPGSDAPRAALAQGMDVPTQSTASGASLQRTSTTASTVMPVREPPPEDEDRLVVPPRRNPDWRCRETVFGVFDGPATADAALAGGASLARERSVPPAEIDAEARAPPAPPAPHGDRSAPMKRSQSFSHFPSTASPDSTIGSGGCWNIRRGRQAQAQAPPRPRNGFLSGVLGRLAAGHVRNKSSGDAAPARPAPRKLERRLPRHRDMAESRHRDMAEPRHRDMAEPRHRDMAEPRHRDMAEPRHRDTPEPLPVVVASAGSETPRPDGSDASNMAQPDPTSLGLLAQASLKAGPRHAAAAAAAAASALRGQTSSVAPDTVTAGGWAHTEWPHGRARRRLLEDAANSAPSSQATSSNGSYAALIASVNGNLEHMRHSGLPGFQTPTARTPIEQTPPASRPRQPDAAPNGNNSKTTPPLSVPCDSPVSDAETGRTQILPFSKASVHRSKSNASSGSGHGDGGSSSSGGDKAAAHCVRPSARPEIKDVRGIGWPAADAAKAGARSSTGAESSESGVARVLAAMGGLMINGAPPPPLAMPADAEPPAHDPRLLAMLVQRSPDPRNLIYDAGSHFGTMRSRGSPATEPARLDPDPDPDPDPEPTDADAADRPTKDPASAAPRVAPLLHGRRMGWTPFADAPEGSSPARNFESHVLGITTESEALAYASIQATPTASPAVAAQAPYAPEVRAAPAAPAAGGDAGDAVVGKTQSESGCAPNHHHHHRQARLSFQDYIEQQRGVARSAGNGQEQREFRVSLLGRKVPEHRGHRSRSWSMPDRHAVPRLPAASVPRIPARPAQEPSPLTQALLLQATTTIAAAPVVGTQQLARKSTATQKSASEDLEDAALFSSLLGDGAALTSPDAKVAHRQSGALQPGQTPPPPPPPLPLPFDPVRDTGDNGVPDTVLRAYMAGDFTAIERFFEHIMRLTTPSSVYDDEVSEDGDWSFGIEGPPPEILSQRAAAAAAAASASTETSSAEQLAGAPGGDGASSPRPAQSGATVQTVPVPGASPPDSTSDAEPEPEPARSGTSDRQAEQAAAAADDDGEPPAAPESGPEPEATGISEPPSPKAARRIAIPHSRLSQLKHVNDADRALATPEASASPEEAQGSPEVRATPMDSTAPKVDLECTDVASLLEAVNDAAIAAAALDSAMEPPGESQTKARASDAACIGPGRSRSHNVHGQQHPRRRQQQRPEAAGHRLPLPARHSGSNGRSESSDKKLLLAQLRVLETMIQKANIAESRLQPAPPPLCQARIAEARWSGESDRSSAAELDYGRIFQELRGSGRQQLPPARAPASAAAAAGAAALPNGRVNILNRLRNGQRARAMSPFYADAEATTAPFPSATDGALEGGMVPRTPMSAPAHGSLHNSAQTAAYAVGSSPSPSSSDLLSPDSSFADEAALRHMVRIAGSDRFRRTAKLLAQ</sequence>
<protein>
    <submittedName>
        <fullName evidence="2">Uncharacterized protein</fullName>
    </submittedName>
</protein>
<feature type="region of interest" description="Disordered" evidence="1">
    <location>
        <begin position="1"/>
        <end position="87"/>
    </location>
</feature>
<accession>A0A9W8HD94</accession>
<organism evidence="2 3">
    <name type="scientific">Coemansia javaensis</name>
    <dbReference type="NCBI Taxonomy" id="2761396"/>
    <lineage>
        <taxon>Eukaryota</taxon>
        <taxon>Fungi</taxon>
        <taxon>Fungi incertae sedis</taxon>
        <taxon>Zoopagomycota</taxon>
        <taxon>Kickxellomycotina</taxon>
        <taxon>Kickxellomycetes</taxon>
        <taxon>Kickxellales</taxon>
        <taxon>Kickxellaceae</taxon>
        <taxon>Coemansia</taxon>
    </lineage>
</organism>
<feature type="region of interest" description="Disordered" evidence="1">
    <location>
        <begin position="853"/>
        <end position="1048"/>
    </location>
</feature>
<evidence type="ECO:0000256" key="1">
    <source>
        <dbReference type="SAM" id="MobiDB-lite"/>
    </source>
</evidence>